<feature type="domain" description="Transposase IS66 central" evidence="2">
    <location>
        <begin position="186"/>
        <end position="468"/>
    </location>
</feature>
<keyword evidence="7" id="KW-1185">Reference proteome</keyword>
<name>A0ABV7MEZ4_9HYPH</name>
<dbReference type="InterPro" id="IPR024463">
    <property type="entry name" value="Transposase_TnpC_homeodom"/>
</dbReference>
<evidence type="ECO:0000259" key="3">
    <source>
        <dbReference type="Pfam" id="PF13005"/>
    </source>
</evidence>
<protein>
    <submittedName>
        <fullName evidence="6">IS66 family transposase</fullName>
    </submittedName>
</protein>
<dbReference type="InterPro" id="IPR039552">
    <property type="entry name" value="IS66_C"/>
</dbReference>
<dbReference type="InterPro" id="IPR052344">
    <property type="entry name" value="Transposase-related"/>
</dbReference>
<organism evidence="6 7">
    <name type="scientific">Mesorhizobium cantuariense</name>
    <dbReference type="NCBI Taxonomy" id="1300275"/>
    <lineage>
        <taxon>Bacteria</taxon>
        <taxon>Pseudomonadati</taxon>
        <taxon>Pseudomonadota</taxon>
        <taxon>Alphaproteobacteria</taxon>
        <taxon>Hyphomicrobiales</taxon>
        <taxon>Phyllobacteriaceae</taxon>
        <taxon>Mesorhizobium</taxon>
    </lineage>
</organism>
<keyword evidence="1" id="KW-0175">Coiled coil</keyword>
<dbReference type="EMBL" id="JBHRVD010000001">
    <property type="protein sequence ID" value="MFC3320397.1"/>
    <property type="molecule type" value="Genomic_DNA"/>
</dbReference>
<dbReference type="Pfam" id="PF13817">
    <property type="entry name" value="DDE_Tnp_IS66_C"/>
    <property type="match status" value="1"/>
</dbReference>
<evidence type="ECO:0000259" key="2">
    <source>
        <dbReference type="Pfam" id="PF03050"/>
    </source>
</evidence>
<accession>A0ABV7MEZ4</accession>
<evidence type="ECO:0000313" key="6">
    <source>
        <dbReference type="EMBL" id="MFC3320397.1"/>
    </source>
</evidence>
<proteinExistence type="predicted"/>
<sequence>MSEQTPSIADFLARIALLEAAVSARDITIAERDEQLRRERAEAALRIQRLQLQIARFNRKAFGRSSEKLGQMLLELEDLETDFAVGLPDIELPIVADTDKVRVLPVRKLNPNLPRKRIVREPSCACCPGCGGDLRAMGEDSEEMLDLVAQAWQVMETIRPKYSCRTCDKIIQAPAPAKAIARGKLSYAALAHIMMAKWGYHLPFYRQAQMMAAKGVDIERSTLARSAGYAATLLDPIYNRIREIGRTRTKIHTDDTRLPILAPGTGKTHKGALWVYVADDRNSGSQEPPIAWYRATMGRAGESVMTELAGFAGTLQADGFSGYNQIYKGGAIREAACLAHLRRKIIDVHDSQPTELSTTAMAGIQAIYRIEEEIRGLPPAERLAARRSRTRPLVRALRRQLMRQGNGLSRHADIAKAFAYGTRRWRAFNRFLHDGQLEPDNLIAERAIRGFTVGRRNWLFSGSLAAAERSAVVLSIIETCKLCGVDAEAYMADVAERIQNDWPASRWDELMPCWGGRLPTASQCARMSSLKAQSRETVRGRDYQNWHGYVKERFPIAWRERRRATSPSQEAFA</sequence>
<dbReference type="Pfam" id="PF13007">
    <property type="entry name" value="LZ_Tnp_IS66"/>
    <property type="match status" value="1"/>
</dbReference>
<dbReference type="PANTHER" id="PTHR33678">
    <property type="entry name" value="BLL1576 PROTEIN"/>
    <property type="match status" value="1"/>
</dbReference>
<dbReference type="InterPro" id="IPR004291">
    <property type="entry name" value="Transposase_IS66_central"/>
</dbReference>
<dbReference type="Pfam" id="PF13005">
    <property type="entry name" value="zf-IS66"/>
    <property type="match status" value="1"/>
</dbReference>
<evidence type="ECO:0000259" key="4">
    <source>
        <dbReference type="Pfam" id="PF13007"/>
    </source>
</evidence>
<dbReference type="InterPro" id="IPR024474">
    <property type="entry name" value="Znf_dom_IS66"/>
</dbReference>
<dbReference type="NCBIfam" id="NF033517">
    <property type="entry name" value="transpos_IS66"/>
    <property type="match status" value="1"/>
</dbReference>
<evidence type="ECO:0000313" key="7">
    <source>
        <dbReference type="Proteomes" id="UP001595648"/>
    </source>
</evidence>
<evidence type="ECO:0000259" key="5">
    <source>
        <dbReference type="Pfam" id="PF13817"/>
    </source>
</evidence>
<feature type="domain" description="Transposase IS66 C-terminal" evidence="5">
    <location>
        <begin position="475"/>
        <end position="512"/>
    </location>
</feature>
<gene>
    <name evidence="6" type="ORF">ACFOJ9_00605</name>
</gene>
<comment type="caution">
    <text evidence="6">The sequence shown here is derived from an EMBL/GenBank/DDBJ whole genome shotgun (WGS) entry which is preliminary data.</text>
</comment>
<dbReference type="RefSeq" id="WP_378976415.1">
    <property type="nucleotide sequence ID" value="NZ_JBHRVD010000001.1"/>
</dbReference>
<dbReference type="Proteomes" id="UP001595648">
    <property type="component" value="Unassembled WGS sequence"/>
</dbReference>
<evidence type="ECO:0000256" key="1">
    <source>
        <dbReference type="SAM" id="Coils"/>
    </source>
</evidence>
<dbReference type="PANTHER" id="PTHR33678:SF1">
    <property type="entry name" value="BLL1576 PROTEIN"/>
    <property type="match status" value="1"/>
</dbReference>
<dbReference type="Pfam" id="PF03050">
    <property type="entry name" value="DDE_Tnp_IS66"/>
    <property type="match status" value="1"/>
</dbReference>
<feature type="domain" description="Transposase IS66 zinc-finger binding" evidence="3">
    <location>
        <begin position="126"/>
        <end position="168"/>
    </location>
</feature>
<feature type="domain" description="Transposase TnpC homeodomain" evidence="4">
    <location>
        <begin position="49"/>
        <end position="118"/>
    </location>
</feature>
<reference evidence="7" key="1">
    <citation type="journal article" date="2019" name="Int. J. Syst. Evol. Microbiol.">
        <title>The Global Catalogue of Microorganisms (GCM) 10K type strain sequencing project: providing services to taxonomists for standard genome sequencing and annotation.</title>
        <authorList>
            <consortium name="The Broad Institute Genomics Platform"/>
            <consortium name="The Broad Institute Genome Sequencing Center for Infectious Disease"/>
            <person name="Wu L."/>
            <person name="Ma J."/>
        </authorList>
    </citation>
    <scope>NUCLEOTIDE SEQUENCE [LARGE SCALE GENOMIC DNA]</scope>
    <source>
        <strain evidence="7">ICMP 19515</strain>
    </source>
</reference>
<feature type="coiled-coil region" evidence="1">
    <location>
        <begin position="33"/>
        <end position="60"/>
    </location>
</feature>